<feature type="compositionally biased region" description="Basic and acidic residues" evidence="1">
    <location>
        <begin position="152"/>
        <end position="174"/>
    </location>
</feature>
<feature type="region of interest" description="Disordered" evidence="1">
    <location>
        <begin position="393"/>
        <end position="423"/>
    </location>
</feature>
<dbReference type="EMBL" id="DQIR01086418">
    <property type="protein sequence ID" value="HDA41894.1"/>
    <property type="molecule type" value="Transcribed_RNA"/>
</dbReference>
<organism evidence="2">
    <name type="scientific">Sus scrofa</name>
    <name type="common">Pig</name>
    <dbReference type="NCBI Taxonomy" id="9823"/>
    <lineage>
        <taxon>Eukaryota</taxon>
        <taxon>Metazoa</taxon>
        <taxon>Chordata</taxon>
        <taxon>Craniata</taxon>
        <taxon>Vertebrata</taxon>
        <taxon>Euteleostomi</taxon>
        <taxon>Mammalia</taxon>
        <taxon>Eutheria</taxon>
        <taxon>Laurasiatheria</taxon>
        <taxon>Artiodactyla</taxon>
        <taxon>Suina</taxon>
        <taxon>Suidae</taxon>
        <taxon>Sus</taxon>
    </lineage>
</organism>
<reference evidence="2" key="1">
    <citation type="journal article" date="2019" name="PeerJ">
        <title>Genes of the pig, Sus scrofa, reconstructed with EvidentialGene.</title>
        <authorList>
            <person name="Gilbert D.G."/>
        </authorList>
    </citation>
    <scope>NUCLEOTIDE SEQUENCE</scope>
</reference>
<feature type="region of interest" description="Disordered" evidence="1">
    <location>
        <begin position="437"/>
        <end position="509"/>
    </location>
</feature>
<accession>A0A480IY48</accession>
<name>A0A480IY48_PIG</name>
<evidence type="ECO:0000256" key="1">
    <source>
        <dbReference type="SAM" id="MobiDB-lite"/>
    </source>
</evidence>
<dbReference type="EMBL" id="DQIR01089055">
    <property type="protein sequence ID" value="HDA44531.1"/>
    <property type="molecule type" value="Transcribed_RNA"/>
</dbReference>
<protein>
    <submittedName>
        <fullName evidence="2">Monocarboxylate transporter 4</fullName>
    </submittedName>
</protein>
<proteinExistence type="predicted"/>
<feature type="region of interest" description="Disordered" evidence="1">
    <location>
        <begin position="121"/>
        <end position="242"/>
    </location>
</feature>
<sequence length="509" mass="53667">MLHLPGVHPHVLGGLGGLLRGGRGPPPDAEEVAQHQHEGGGEHLGPRQDEHVLVDMRRVQELASRRGPDEHGYGLQQQHEADGAGELLGAHDGHEHLELQGPHHAVGDAEEDAEDHQAAVVAGRGPREVREAVEEHGEAEEVDGVRPHPLQPRHEARRGPGEDVDEAEHGEQEGRPGVGHAQVLGVAHHEHGRHEEPQHHDGGRHGVDDEAAVPEDAQVQQPARRPLRPGPLPASGRLQGPHECGAHAAVEQQAAQDEEAAPPAVVVLQQLPQRRQGAQEHGAARRRQPVGHGAPLVEVAVEHDERGLEVERQTQAGDDPSGEVELNDASAEGRGHHAQGRQEAPREHDGPAAKAIHTHTAERACPVQHGQQDGGDPGRVTVADAELTHELLEEDADRLGEGVGEARDDETAPEDGPAPAPVRGLDACRALVDHGPSHGQEGWFRVPGRSCSEDGRPPAAGAGPGGLVRRGSVSAPAAGCRPGVQGLWGLSVPRVGHEPGAGFRGAPEP</sequence>
<feature type="region of interest" description="Disordered" evidence="1">
    <location>
        <begin position="305"/>
        <end position="352"/>
    </location>
</feature>
<feature type="compositionally biased region" description="Basic and acidic residues" evidence="1">
    <location>
        <begin position="125"/>
        <end position="136"/>
    </location>
</feature>
<feature type="compositionally biased region" description="Basic and acidic residues" evidence="1">
    <location>
        <begin position="32"/>
        <end position="72"/>
    </location>
</feature>
<evidence type="ECO:0000313" key="2">
    <source>
        <dbReference type="EMBL" id="HDA41894.1"/>
    </source>
</evidence>
<feature type="region of interest" description="Disordered" evidence="1">
    <location>
        <begin position="16"/>
        <end position="83"/>
    </location>
</feature>
<feature type="compositionally biased region" description="Basic and acidic residues" evidence="1">
    <location>
        <begin position="393"/>
        <end position="410"/>
    </location>
</feature>
<dbReference type="AlphaFoldDB" id="A0A480IY48"/>
<feature type="compositionally biased region" description="Basic and acidic residues" evidence="1">
    <location>
        <begin position="187"/>
        <end position="208"/>
    </location>
</feature>